<organism evidence="2 3">
    <name type="scientific">Adhaeretor mobilis</name>
    <dbReference type="NCBI Taxonomy" id="1930276"/>
    <lineage>
        <taxon>Bacteria</taxon>
        <taxon>Pseudomonadati</taxon>
        <taxon>Planctomycetota</taxon>
        <taxon>Planctomycetia</taxon>
        <taxon>Pirellulales</taxon>
        <taxon>Lacipirellulaceae</taxon>
        <taxon>Adhaeretor</taxon>
    </lineage>
</organism>
<dbReference type="Proteomes" id="UP000319852">
    <property type="component" value="Chromosome"/>
</dbReference>
<evidence type="ECO:0000313" key="2">
    <source>
        <dbReference type="EMBL" id="QDT01311.1"/>
    </source>
</evidence>
<dbReference type="KEGG" id="amob:HG15A2_46530"/>
<dbReference type="AlphaFoldDB" id="A0A517N2F8"/>
<name>A0A517N2F8_9BACT</name>
<feature type="region of interest" description="Disordered" evidence="1">
    <location>
        <begin position="1"/>
        <end position="22"/>
    </location>
</feature>
<accession>A0A517N2F8</accession>
<proteinExistence type="predicted"/>
<evidence type="ECO:0000313" key="3">
    <source>
        <dbReference type="Proteomes" id="UP000319852"/>
    </source>
</evidence>
<dbReference type="EMBL" id="CP036263">
    <property type="protein sequence ID" value="QDT01311.1"/>
    <property type="molecule type" value="Genomic_DNA"/>
</dbReference>
<gene>
    <name evidence="2" type="ORF">HG15A2_46530</name>
</gene>
<reference evidence="2 3" key="1">
    <citation type="submission" date="2019-02" db="EMBL/GenBank/DDBJ databases">
        <title>Deep-cultivation of Planctomycetes and their phenomic and genomic characterization uncovers novel biology.</title>
        <authorList>
            <person name="Wiegand S."/>
            <person name="Jogler M."/>
            <person name="Boedeker C."/>
            <person name="Pinto D."/>
            <person name="Vollmers J."/>
            <person name="Rivas-Marin E."/>
            <person name="Kohn T."/>
            <person name="Peeters S.H."/>
            <person name="Heuer A."/>
            <person name="Rast P."/>
            <person name="Oberbeckmann S."/>
            <person name="Bunk B."/>
            <person name="Jeske O."/>
            <person name="Meyerdierks A."/>
            <person name="Storesund J.E."/>
            <person name="Kallscheuer N."/>
            <person name="Luecker S."/>
            <person name="Lage O.M."/>
            <person name="Pohl T."/>
            <person name="Merkel B.J."/>
            <person name="Hornburger P."/>
            <person name="Mueller R.-W."/>
            <person name="Bruemmer F."/>
            <person name="Labrenz M."/>
            <person name="Spormann A.M."/>
            <person name="Op den Camp H."/>
            <person name="Overmann J."/>
            <person name="Amann R."/>
            <person name="Jetten M.S.M."/>
            <person name="Mascher T."/>
            <person name="Medema M.H."/>
            <person name="Devos D.P."/>
            <person name="Kaster A.-K."/>
            <person name="Ovreas L."/>
            <person name="Rohde M."/>
            <person name="Galperin M.Y."/>
            <person name="Jogler C."/>
        </authorList>
    </citation>
    <scope>NUCLEOTIDE SEQUENCE [LARGE SCALE GENOMIC DNA]</scope>
    <source>
        <strain evidence="2 3">HG15A2</strain>
    </source>
</reference>
<keyword evidence="3" id="KW-1185">Reference proteome</keyword>
<evidence type="ECO:0000256" key="1">
    <source>
        <dbReference type="SAM" id="MobiDB-lite"/>
    </source>
</evidence>
<protein>
    <submittedName>
        <fullName evidence="2">Uncharacterized protein</fullName>
    </submittedName>
</protein>
<sequence>MIAPMAGGQAMRITGFGEETPQSVKNSVATIKHTVTAEAILSRRLFLDLATTMTSMSTNAKNATPGGQGMVANMNATTATTVVRTSKRARLNCIEAPQG</sequence>